<dbReference type="EMBL" id="JAEMHK010000002">
    <property type="protein sequence ID" value="MBJ6799205.1"/>
    <property type="molecule type" value="Genomic_DNA"/>
</dbReference>
<dbReference type="PANTHER" id="PTHR35007">
    <property type="entry name" value="INTEGRAL MEMBRANE PROTEIN-RELATED"/>
    <property type="match status" value="1"/>
</dbReference>
<comment type="caution">
    <text evidence="8">The sequence shown here is derived from an EMBL/GenBank/DDBJ whole genome shotgun (WGS) entry which is preliminary data.</text>
</comment>
<evidence type="ECO:0000256" key="5">
    <source>
        <dbReference type="ARBA" id="ARBA00023136"/>
    </source>
</evidence>
<keyword evidence="4 6" id="KW-1133">Transmembrane helix</keyword>
<evidence type="ECO:0000313" key="8">
    <source>
        <dbReference type="EMBL" id="MBJ6799205.1"/>
    </source>
</evidence>
<dbReference type="Pfam" id="PF00482">
    <property type="entry name" value="T2SSF"/>
    <property type="match status" value="1"/>
</dbReference>
<evidence type="ECO:0000259" key="7">
    <source>
        <dbReference type="Pfam" id="PF00482"/>
    </source>
</evidence>
<feature type="domain" description="Type II secretion system protein GspF" evidence="7">
    <location>
        <begin position="162"/>
        <end position="290"/>
    </location>
</feature>
<evidence type="ECO:0000256" key="1">
    <source>
        <dbReference type="ARBA" id="ARBA00004651"/>
    </source>
</evidence>
<accession>A0ABS0YNY2</accession>
<evidence type="ECO:0000256" key="2">
    <source>
        <dbReference type="ARBA" id="ARBA00022475"/>
    </source>
</evidence>
<dbReference type="PANTHER" id="PTHR35007:SF2">
    <property type="entry name" value="PILUS ASSEMBLE PROTEIN"/>
    <property type="match status" value="1"/>
</dbReference>
<evidence type="ECO:0000313" key="9">
    <source>
        <dbReference type="Proteomes" id="UP000641025"/>
    </source>
</evidence>
<keyword evidence="9" id="KW-1185">Reference proteome</keyword>
<evidence type="ECO:0000256" key="6">
    <source>
        <dbReference type="SAM" id="Phobius"/>
    </source>
</evidence>
<dbReference type="InterPro" id="IPR018076">
    <property type="entry name" value="T2SS_GspF_dom"/>
</dbReference>
<keyword evidence="3 6" id="KW-0812">Transmembrane</keyword>
<keyword evidence="5 6" id="KW-0472">Membrane</keyword>
<comment type="subcellular location">
    <subcellularLocation>
        <location evidence="1">Cell membrane</location>
        <topology evidence="1">Multi-pass membrane protein</topology>
    </subcellularLocation>
</comment>
<feature type="transmembrane region" description="Helical" evidence="6">
    <location>
        <begin position="273"/>
        <end position="295"/>
    </location>
</feature>
<feature type="transmembrane region" description="Helical" evidence="6">
    <location>
        <begin position="123"/>
        <end position="144"/>
    </location>
</feature>
<proteinExistence type="predicted"/>
<protein>
    <submittedName>
        <fullName evidence="8">Type II secretion system F family protein</fullName>
    </submittedName>
</protein>
<keyword evidence="2" id="KW-1003">Cell membrane</keyword>
<organism evidence="8 9">
    <name type="scientific">Geomonas propionica</name>
    <dbReference type="NCBI Taxonomy" id="2798582"/>
    <lineage>
        <taxon>Bacteria</taxon>
        <taxon>Pseudomonadati</taxon>
        <taxon>Thermodesulfobacteriota</taxon>
        <taxon>Desulfuromonadia</taxon>
        <taxon>Geobacterales</taxon>
        <taxon>Geobacteraceae</taxon>
        <taxon>Geomonas</taxon>
    </lineage>
</organism>
<gene>
    <name evidence="8" type="ORF">JFN90_03530</name>
</gene>
<name>A0ABS0YNY2_9BACT</name>
<evidence type="ECO:0000256" key="4">
    <source>
        <dbReference type="ARBA" id="ARBA00022989"/>
    </source>
</evidence>
<feature type="transmembrane region" description="Helical" evidence="6">
    <location>
        <begin position="90"/>
        <end position="111"/>
    </location>
</feature>
<dbReference type="RefSeq" id="WP_199393722.1">
    <property type="nucleotide sequence ID" value="NZ_JAEMHK010000002.1"/>
</dbReference>
<evidence type="ECO:0000256" key="3">
    <source>
        <dbReference type="ARBA" id="ARBA00022692"/>
    </source>
</evidence>
<sequence>MVYAITAIVFMAIALLTAAVAYPYLSRRSVVQSRLEKFEVQEVSKVELVQEAPKWYDQLGQLGRSLKLSTKEQGKYTQMLVAAGYKRESVYVFFGCKILLTILLPGVFVLFYVMARGLELNRLMLLTTIILAIVGYLAPSYWLVHQCNERKLKIFHTLPDILDLLTVCVDAGLSMDAALIKTTEVPQFANDPLAKEIKVATMETRAGKPRIEALKDMAARTMVDDVKSFVTMLAQTERFGTSLSQALTVHSESLRTKRKQIAEEAAAKTTIKMIFPLVMFVFPALLVVILGPAYIQISKTLFK</sequence>
<reference evidence="8 9" key="1">
    <citation type="submission" date="2020-12" db="EMBL/GenBank/DDBJ databases">
        <title>Geomonas sp. Red259, isolated from paddy soil.</title>
        <authorList>
            <person name="Xu Z."/>
            <person name="Zhang Z."/>
            <person name="Masuda Y."/>
            <person name="Itoh H."/>
            <person name="Senoo K."/>
        </authorList>
    </citation>
    <scope>NUCLEOTIDE SEQUENCE [LARGE SCALE GENOMIC DNA]</scope>
    <source>
        <strain evidence="8 9">Red259</strain>
    </source>
</reference>
<dbReference type="Proteomes" id="UP000641025">
    <property type="component" value="Unassembled WGS sequence"/>
</dbReference>